<feature type="compositionally biased region" description="Polar residues" evidence="1">
    <location>
        <begin position="478"/>
        <end position="488"/>
    </location>
</feature>
<evidence type="ECO:0000313" key="2">
    <source>
        <dbReference type="EMBL" id="GMM38295.1"/>
    </source>
</evidence>
<gene>
    <name evidence="2" type="ORF">DASC09_056340</name>
</gene>
<feature type="compositionally biased region" description="Low complexity" evidence="1">
    <location>
        <begin position="371"/>
        <end position="380"/>
    </location>
</feature>
<dbReference type="Proteomes" id="UP001360560">
    <property type="component" value="Unassembled WGS sequence"/>
</dbReference>
<comment type="caution">
    <text evidence="2">The sequence shown here is derived from an EMBL/GenBank/DDBJ whole genome shotgun (WGS) entry which is preliminary data.</text>
</comment>
<evidence type="ECO:0000256" key="1">
    <source>
        <dbReference type="SAM" id="MobiDB-lite"/>
    </source>
</evidence>
<accession>A0AAV5QUM6</accession>
<feature type="compositionally biased region" description="Basic and acidic residues" evidence="1">
    <location>
        <begin position="358"/>
        <end position="367"/>
    </location>
</feature>
<dbReference type="GeneID" id="90076284"/>
<dbReference type="RefSeq" id="XP_064855291.1">
    <property type="nucleotide sequence ID" value="XM_064999219.1"/>
</dbReference>
<feature type="region of interest" description="Disordered" evidence="1">
    <location>
        <begin position="512"/>
        <end position="561"/>
    </location>
</feature>
<feature type="region of interest" description="Disordered" evidence="1">
    <location>
        <begin position="576"/>
        <end position="605"/>
    </location>
</feature>
<feature type="compositionally biased region" description="Basic and acidic residues" evidence="1">
    <location>
        <begin position="318"/>
        <end position="331"/>
    </location>
</feature>
<organism evidence="2 3">
    <name type="scientific">Saccharomycopsis crataegensis</name>
    <dbReference type="NCBI Taxonomy" id="43959"/>
    <lineage>
        <taxon>Eukaryota</taxon>
        <taxon>Fungi</taxon>
        <taxon>Dikarya</taxon>
        <taxon>Ascomycota</taxon>
        <taxon>Saccharomycotina</taxon>
        <taxon>Saccharomycetes</taxon>
        <taxon>Saccharomycopsidaceae</taxon>
        <taxon>Saccharomycopsis</taxon>
    </lineage>
</organism>
<proteinExistence type="predicted"/>
<protein>
    <submittedName>
        <fullName evidence="2">Uncharacterized protein</fullName>
    </submittedName>
</protein>
<feature type="compositionally biased region" description="Polar residues" evidence="1">
    <location>
        <begin position="303"/>
        <end position="316"/>
    </location>
</feature>
<reference evidence="2 3" key="1">
    <citation type="journal article" date="2023" name="Elife">
        <title>Identification of key yeast species and microbe-microbe interactions impacting larval growth of Drosophila in the wild.</title>
        <authorList>
            <person name="Mure A."/>
            <person name="Sugiura Y."/>
            <person name="Maeda R."/>
            <person name="Honda K."/>
            <person name="Sakurai N."/>
            <person name="Takahashi Y."/>
            <person name="Watada M."/>
            <person name="Katoh T."/>
            <person name="Gotoh A."/>
            <person name="Gotoh Y."/>
            <person name="Taniguchi I."/>
            <person name="Nakamura K."/>
            <person name="Hayashi T."/>
            <person name="Katayama T."/>
            <person name="Uemura T."/>
            <person name="Hattori Y."/>
        </authorList>
    </citation>
    <scope>NUCLEOTIDE SEQUENCE [LARGE SCALE GENOMIC DNA]</scope>
    <source>
        <strain evidence="2 3">SC-9</strain>
    </source>
</reference>
<sequence>MPPNIKKPSSPLSAKKNMAVKKEIGKLTLRQANIVEELRDKIIRQFFENGVAALTKQYIMIMAKHMGTNDLFFHGGIAAKTFCAFMKTYVYSDGYPCKKFETLMQISFSFFLDRASAEDKKFWPHSSAVPVGLLTAIANDNGVKLKDPTPSQIKTIKDKCSSLNPVQIEKFIAENLNLSKRRSSKLTSSTSPKNGDVRHGPSAPSSPSQTRFKPNRDSPKNLVIFKRDVANSSMEMTRSDTEKDMFPHRHSIPKMTREVTDETEDLFPSKTAHSPRDNNNGDDLFPGKSGTVRRFSTAPRPYSNGSALDSNRTPQWETPRDRETHHPDRLNPRPPQSPTSGNSLYMNRNSSYRPRLSIKTEEGDTGLKHYNNNNNSNTTNLSRGRITPTAIKRPKTELGDYWRPSENDRNKRPKSSPSSSNLPSRPAAPHIHAARMKMMETEEEEEKKKQGLEEQLKVVKYSATGTNACEIVDRKQLTKQPVTESTSGLEIKEINNDNVSDDSADIEALEDYSDIDSPIEFDEDFKSNDFEKDQKAADDDTPGHDRPEQNNGNHHDSNGNTVIVPHKLFEDADPVIYKRDESLPTNGEKDNKKKDNNKEKSTSDEVDTSLVDFFVDHVLQINGEKTGSNEKDVPVVEDVIGNHGVVDSDILSNYDEMEAEVRAGTETIVIPSNDDITEVRPEPVNSSSKSQSIDFDDELVDYDDLIDYDELVDYDESKGAIHPTTATSADIPTPLSTEASSADEFVSLIEASHYKMISTTLDLEKLEQALNSRAPRVDEPDAGIDGVDEEFDISMDDGMDKDPMQLRVDQELEDLMESFQFIEKPTAMENQDLQQINDVAQIIDVMDDEKKKSGIEAFIKSKVLPPQIHIRGNNLQAVKMALLSGASLTYFIKAMSNLEPAFKLDPVMQRLLQDSMKLKFENKYIYYSPVFHMVNSLIQNLYIVEYLRNKKYKKEIYCQSKIFQEAFNKEQEGILYLYIDMYTDEVLNEISNDGTSTGSIIFYQALNIPRDAKVSNTFKVSSCVTDNLLEMVQFSLLEIEIINKVIMDEVMNIDGHKVQIVPLTNSSDIPATSQLFSFNRYDGVSPCHICDSKRHNDGRLCYMPYNGKERSNVDAFANSLPSLRNFFNDKFQVVYDPYMMKISLCRTLFSLFDVAMDDYASYLGRPSTDSFKKAINDISKTIESPYAADSGIVHDIFPLHDLSGPEYKTAINLLPVVVYDSDRVVNDHMKLLFILFFEFMLILGKQTYDEKEVLFVKLFPDLYYEMLKKQFPYTDDRYKKFYTLPMHQLYHISKMAEISGPLACYYSEGLRDEVDFVKKLARSSRYLPEPLNYKLASYNNMKYYEMINWAPKDDIDIGRRQNHSQIYIKNHDGSIKNCFAYLEGELVKIDRFYTRKKYGQTVHYITTKVIAKGKYELSLGTTGQILYATIDMLDQYIAEKKDFAVNDIKNIFYSCNYFEIGDKKMVLIRSV</sequence>
<feature type="compositionally biased region" description="Basic and acidic residues" evidence="1">
    <location>
        <begin position="576"/>
        <end position="603"/>
    </location>
</feature>
<feature type="compositionally biased region" description="Basic and acidic residues" evidence="1">
    <location>
        <begin position="394"/>
        <end position="410"/>
    </location>
</feature>
<feature type="region of interest" description="Disordered" evidence="1">
    <location>
        <begin position="182"/>
        <end position="428"/>
    </location>
</feature>
<feature type="compositionally biased region" description="Basic and acidic residues" evidence="1">
    <location>
        <begin position="237"/>
        <end position="247"/>
    </location>
</feature>
<dbReference type="EMBL" id="BTFZ01000019">
    <property type="protein sequence ID" value="GMM38295.1"/>
    <property type="molecule type" value="Genomic_DNA"/>
</dbReference>
<keyword evidence="3" id="KW-1185">Reference proteome</keyword>
<feature type="compositionally biased region" description="Acidic residues" evidence="1">
    <location>
        <begin position="512"/>
        <end position="523"/>
    </location>
</feature>
<feature type="region of interest" description="Disordered" evidence="1">
    <location>
        <begin position="478"/>
        <end position="498"/>
    </location>
</feature>
<feature type="compositionally biased region" description="Low complexity" evidence="1">
    <location>
        <begin position="415"/>
        <end position="428"/>
    </location>
</feature>
<name>A0AAV5QUM6_9ASCO</name>
<evidence type="ECO:0000313" key="3">
    <source>
        <dbReference type="Proteomes" id="UP001360560"/>
    </source>
</evidence>
<feature type="compositionally biased region" description="Basic and acidic residues" evidence="1">
    <location>
        <begin position="524"/>
        <end position="557"/>
    </location>
</feature>
<feature type="compositionally biased region" description="Polar residues" evidence="1">
    <location>
        <begin position="338"/>
        <end position="352"/>
    </location>
</feature>
<feature type="compositionally biased region" description="Basic and acidic residues" evidence="1">
    <location>
        <begin position="214"/>
        <end position="229"/>
    </location>
</feature>
<feature type="compositionally biased region" description="Polar residues" evidence="1">
    <location>
        <begin position="203"/>
        <end position="212"/>
    </location>
</feature>